<gene>
    <name evidence="1" type="ORF">COV85_03415</name>
</gene>
<accession>A0A2H0KPZ3</accession>
<protein>
    <submittedName>
        <fullName evidence="1">Uncharacterized protein</fullName>
    </submittedName>
</protein>
<evidence type="ECO:0000313" key="1">
    <source>
        <dbReference type="EMBL" id="PIQ74212.1"/>
    </source>
</evidence>
<name>A0A2H0KPZ3_9BACT</name>
<dbReference type="EMBL" id="PCVN01000086">
    <property type="protein sequence ID" value="PIQ74212.1"/>
    <property type="molecule type" value="Genomic_DNA"/>
</dbReference>
<sequence length="192" mass="21901">MSCFICGRPAYVNIGEVAVCETHCRLIEKYLEPQTCHICEQVAPMVRIAIDRDGSEMAVCRKCCDQIDLDKHLVLKCRGCGHATAHLKSLFVIGWLETAERMSGWPAVDYIGLAMKGEPILRDITACPRCGYPGQYLFPRFKNGGRPQRFLSWPEFDRREPCTLERDFPKIVKFFTQGERGQHPHASKKPQE</sequence>
<proteinExistence type="predicted"/>
<comment type="caution">
    <text evidence="1">The sequence shown here is derived from an EMBL/GenBank/DDBJ whole genome shotgun (WGS) entry which is preliminary data.</text>
</comment>
<evidence type="ECO:0000313" key="2">
    <source>
        <dbReference type="Proteomes" id="UP000231550"/>
    </source>
</evidence>
<reference evidence="1 2" key="1">
    <citation type="submission" date="2017-09" db="EMBL/GenBank/DDBJ databases">
        <title>Depth-based differentiation of microbial function through sediment-hosted aquifers and enrichment of novel symbionts in the deep terrestrial subsurface.</title>
        <authorList>
            <person name="Probst A.J."/>
            <person name="Ladd B."/>
            <person name="Jarett J.K."/>
            <person name="Geller-Mcgrath D.E."/>
            <person name="Sieber C.M."/>
            <person name="Emerson J.B."/>
            <person name="Anantharaman K."/>
            <person name="Thomas B.C."/>
            <person name="Malmstrom R."/>
            <person name="Stieglmeier M."/>
            <person name="Klingl A."/>
            <person name="Woyke T."/>
            <person name="Ryan C.M."/>
            <person name="Banfield J.F."/>
        </authorList>
    </citation>
    <scope>NUCLEOTIDE SEQUENCE [LARGE SCALE GENOMIC DNA]</scope>
    <source>
        <strain evidence="1">CG11_big_fil_rev_8_21_14_0_20_44_10</strain>
    </source>
</reference>
<dbReference type="AlphaFoldDB" id="A0A2H0KPZ3"/>
<organism evidence="1 2">
    <name type="scientific">Candidatus Portnoybacteria bacterium CG11_big_fil_rev_8_21_14_0_20_44_10</name>
    <dbReference type="NCBI Taxonomy" id="1974818"/>
    <lineage>
        <taxon>Bacteria</taxon>
        <taxon>Candidatus Portnoyibacteriota</taxon>
    </lineage>
</organism>
<dbReference type="Proteomes" id="UP000231550">
    <property type="component" value="Unassembled WGS sequence"/>
</dbReference>